<comment type="subcellular location">
    <subcellularLocation>
        <location evidence="1">Cytoplasm</location>
    </subcellularLocation>
</comment>
<dbReference type="Proteomes" id="UP000481153">
    <property type="component" value="Unassembled WGS sequence"/>
</dbReference>
<dbReference type="GO" id="GO:0000226">
    <property type="term" value="P:microtubule cytoskeleton organization"/>
    <property type="evidence" value="ECO:0007669"/>
    <property type="project" value="TreeGrafter"/>
</dbReference>
<evidence type="ECO:0000256" key="2">
    <source>
        <dbReference type="ARBA" id="ARBA00022490"/>
    </source>
</evidence>
<keyword evidence="6" id="KW-1185">Reference proteome</keyword>
<dbReference type="PANTHER" id="PTHR12085">
    <property type="entry name" value="SERINE/THREONINE-PROTEIN PHOSPHATASE 2A REGULATORY SUBUNIT B'' SUBUNIT GAMMA"/>
    <property type="match status" value="1"/>
</dbReference>
<evidence type="ECO:0000256" key="1">
    <source>
        <dbReference type="ARBA" id="ARBA00004496"/>
    </source>
</evidence>
<dbReference type="PROSITE" id="PS00018">
    <property type="entry name" value="EF_HAND_1"/>
    <property type="match status" value="1"/>
</dbReference>
<dbReference type="SUPFAM" id="SSF47473">
    <property type="entry name" value="EF-hand"/>
    <property type="match status" value="1"/>
</dbReference>
<dbReference type="EMBL" id="VJMJ01000230">
    <property type="protein sequence ID" value="KAF0725944.1"/>
    <property type="molecule type" value="Genomic_DNA"/>
</dbReference>
<protein>
    <submittedName>
        <fullName evidence="5">Uncharacterized protein</fullName>
    </submittedName>
</protein>
<dbReference type="AlphaFoldDB" id="A0A6G0WFS2"/>
<dbReference type="GO" id="GO:0005737">
    <property type="term" value="C:cytoplasm"/>
    <property type="evidence" value="ECO:0007669"/>
    <property type="project" value="UniProtKB-SubCell"/>
</dbReference>
<dbReference type="VEuPathDB" id="FungiDB:AeMF1_019236"/>
<keyword evidence="2" id="KW-0963">Cytoplasm</keyword>
<name>A0A6G0WFS2_9STRA</name>
<evidence type="ECO:0000313" key="5">
    <source>
        <dbReference type="EMBL" id="KAF0725944.1"/>
    </source>
</evidence>
<comment type="caution">
    <text evidence="5">The sequence shown here is derived from an EMBL/GenBank/DDBJ whole genome shotgun (WGS) entry which is preliminary data.</text>
</comment>
<feature type="region of interest" description="Disordered" evidence="4">
    <location>
        <begin position="18"/>
        <end position="39"/>
    </location>
</feature>
<dbReference type="GO" id="GO:0030865">
    <property type="term" value="P:cortical cytoskeleton organization"/>
    <property type="evidence" value="ECO:0007669"/>
    <property type="project" value="TreeGrafter"/>
</dbReference>
<dbReference type="Gene3D" id="1.10.238.10">
    <property type="entry name" value="EF-hand"/>
    <property type="match status" value="1"/>
</dbReference>
<reference evidence="5 6" key="1">
    <citation type="submission" date="2019-07" db="EMBL/GenBank/DDBJ databases">
        <title>Genomics analysis of Aphanomyces spp. identifies a new class of oomycete effector associated with host adaptation.</title>
        <authorList>
            <person name="Gaulin E."/>
        </authorList>
    </citation>
    <scope>NUCLEOTIDE SEQUENCE [LARGE SCALE GENOMIC DNA]</scope>
    <source>
        <strain evidence="5 6">ATCC 201684</strain>
    </source>
</reference>
<proteinExistence type="predicted"/>
<evidence type="ECO:0000256" key="4">
    <source>
        <dbReference type="SAM" id="MobiDB-lite"/>
    </source>
</evidence>
<dbReference type="PANTHER" id="PTHR12085:SF3">
    <property type="entry name" value="SERINE_THREONINE-PROTEIN PHOSPHATASE 2A REGULATORY SUBUNIT B'' SUBUNIT GAMMA"/>
    <property type="match status" value="1"/>
</dbReference>
<dbReference type="GO" id="GO:0005819">
    <property type="term" value="C:spindle"/>
    <property type="evidence" value="ECO:0007669"/>
    <property type="project" value="TreeGrafter"/>
</dbReference>
<dbReference type="InterPro" id="IPR018247">
    <property type="entry name" value="EF_Hand_1_Ca_BS"/>
</dbReference>
<accession>A0A6G0WFS2</accession>
<evidence type="ECO:0000313" key="6">
    <source>
        <dbReference type="Proteomes" id="UP000481153"/>
    </source>
</evidence>
<gene>
    <name evidence="5" type="ORF">Ae201684_015714</name>
</gene>
<dbReference type="GO" id="GO:0035303">
    <property type="term" value="P:regulation of dephosphorylation"/>
    <property type="evidence" value="ECO:0007669"/>
    <property type="project" value="InterPro"/>
</dbReference>
<feature type="compositionally biased region" description="Polar residues" evidence="4">
    <location>
        <begin position="18"/>
        <end position="27"/>
    </location>
</feature>
<keyword evidence="3" id="KW-0106">Calcium</keyword>
<sequence length="464" mass="53492">MASLHAKLSAFVATSSRPPLTQQSSSLIPPLLRPTRSTDSTSTALLDKFRAWRHDKLHEFVLSWPQLQQVKYLLYDIAVLLPPERDVVQWIHKRQTEIREALDADPTCQIPPGLEELDHMLAFVSTPRLNYSQLCSLRNQLPKAAQIYCTPEIFMQLEPHDMHGRMDGLAWLAFVERASLQIEAFAFVQSADKSDKGFLTEAQLTALINEWLVRVPWKTPPEPAFESYFIMQTTRRLWLSLVPYGTGKLHLDKAMRSPDVHALLQLLCRDYHDSPAYSSNPFAVETIQTLHRQYVQLDTDKNGLLSPTELLDYGRKKAFVKPEDMQPTHCFTRRFIQRVFDVMVTYEGEMDYKTFMDFSLYMRDETSKAALQFFWRLFDVHACGGFGATAIEYFLSDIAEKAHEMTGSSVDIGILRSEMFDMIQPKDPSWIQFDDVFASGHGHVFVRVLTDYQAFVAYDRRENK</sequence>
<evidence type="ECO:0000256" key="3">
    <source>
        <dbReference type="ARBA" id="ARBA00022837"/>
    </source>
</evidence>
<dbReference type="InterPro" id="IPR011992">
    <property type="entry name" value="EF-hand-dom_pair"/>
</dbReference>
<organism evidence="5 6">
    <name type="scientific">Aphanomyces euteiches</name>
    <dbReference type="NCBI Taxonomy" id="100861"/>
    <lineage>
        <taxon>Eukaryota</taxon>
        <taxon>Sar</taxon>
        <taxon>Stramenopiles</taxon>
        <taxon>Oomycota</taxon>
        <taxon>Saprolegniomycetes</taxon>
        <taxon>Saprolegniales</taxon>
        <taxon>Verrucalvaceae</taxon>
        <taxon>Aphanomyces</taxon>
    </lineage>
</organism>
<dbReference type="InterPro" id="IPR039865">
    <property type="entry name" value="PPP2R3C"/>
</dbReference>